<dbReference type="EMBL" id="BARW01035809">
    <property type="protein sequence ID" value="GAJ22994.1"/>
    <property type="molecule type" value="Genomic_DNA"/>
</dbReference>
<dbReference type="AlphaFoldDB" id="X1UZX9"/>
<feature type="non-terminal residue" evidence="1">
    <location>
        <position position="1"/>
    </location>
</feature>
<proteinExistence type="predicted"/>
<name>X1UZX9_9ZZZZ</name>
<reference evidence="1" key="1">
    <citation type="journal article" date="2014" name="Front. Microbiol.">
        <title>High frequency of phylogenetically diverse reductive dehalogenase-homologous genes in deep subseafloor sedimentary metagenomes.</title>
        <authorList>
            <person name="Kawai M."/>
            <person name="Futagami T."/>
            <person name="Toyoda A."/>
            <person name="Takaki Y."/>
            <person name="Nishi S."/>
            <person name="Hori S."/>
            <person name="Arai W."/>
            <person name="Tsubouchi T."/>
            <person name="Morono Y."/>
            <person name="Uchiyama I."/>
            <person name="Ito T."/>
            <person name="Fujiyama A."/>
            <person name="Inagaki F."/>
            <person name="Takami H."/>
        </authorList>
    </citation>
    <scope>NUCLEOTIDE SEQUENCE</scope>
    <source>
        <strain evidence="1">Expedition CK06-06</strain>
    </source>
</reference>
<sequence>FLCQKILDQLSEVIGHMENEIESLEDCFFKDENRYKKIEEATK</sequence>
<gene>
    <name evidence="1" type="ORF">S12H4_55762</name>
</gene>
<comment type="caution">
    <text evidence="1">The sequence shown here is derived from an EMBL/GenBank/DDBJ whole genome shotgun (WGS) entry which is preliminary data.</text>
</comment>
<protein>
    <submittedName>
        <fullName evidence="1">Uncharacterized protein</fullName>
    </submittedName>
</protein>
<organism evidence="1">
    <name type="scientific">marine sediment metagenome</name>
    <dbReference type="NCBI Taxonomy" id="412755"/>
    <lineage>
        <taxon>unclassified sequences</taxon>
        <taxon>metagenomes</taxon>
        <taxon>ecological metagenomes</taxon>
    </lineage>
</organism>
<evidence type="ECO:0000313" key="1">
    <source>
        <dbReference type="EMBL" id="GAJ22994.1"/>
    </source>
</evidence>
<accession>X1UZX9</accession>